<evidence type="ECO:0000256" key="5">
    <source>
        <dbReference type="ARBA" id="ARBA00023136"/>
    </source>
</evidence>
<feature type="transmembrane region" description="Helical" evidence="6">
    <location>
        <begin position="210"/>
        <end position="229"/>
    </location>
</feature>
<organism evidence="8 9">
    <name type="scientific">Teichococcus vastitatis</name>
    <dbReference type="NCBI Taxonomy" id="2307076"/>
    <lineage>
        <taxon>Bacteria</taxon>
        <taxon>Pseudomonadati</taxon>
        <taxon>Pseudomonadota</taxon>
        <taxon>Alphaproteobacteria</taxon>
        <taxon>Acetobacterales</taxon>
        <taxon>Roseomonadaceae</taxon>
        <taxon>Roseomonas</taxon>
    </lineage>
</organism>
<evidence type="ECO:0000256" key="1">
    <source>
        <dbReference type="ARBA" id="ARBA00004141"/>
    </source>
</evidence>
<dbReference type="PANTHER" id="PTHR22911">
    <property type="entry name" value="ACYL-MALONYL CONDENSING ENZYME-RELATED"/>
    <property type="match status" value="1"/>
</dbReference>
<dbReference type="InterPro" id="IPR037185">
    <property type="entry name" value="EmrE-like"/>
</dbReference>
<dbReference type="Pfam" id="PF00892">
    <property type="entry name" value="EamA"/>
    <property type="match status" value="2"/>
</dbReference>
<dbReference type="Proteomes" id="UP001201985">
    <property type="component" value="Unassembled WGS sequence"/>
</dbReference>
<keyword evidence="5 6" id="KW-0472">Membrane</keyword>
<feature type="transmembrane region" description="Helical" evidence="6">
    <location>
        <begin position="241"/>
        <end position="263"/>
    </location>
</feature>
<keyword evidence="9" id="KW-1185">Reference proteome</keyword>
<evidence type="ECO:0000256" key="6">
    <source>
        <dbReference type="SAM" id="Phobius"/>
    </source>
</evidence>
<feature type="domain" description="EamA" evidence="7">
    <location>
        <begin position="39"/>
        <end position="170"/>
    </location>
</feature>
<evidence type="ECO:0000256" key="3">
    <source>
        <dbReference type="ARBA" id="ARBA00022692"/>
    </source>
</evidence>
<dbReference type="PANTHER" id="PTHR22911:SF6">
    <property type="entry name" value="SOLUTE CARRIER FAMILY 35 MEMBER G1"/>
    <property type="match status" value="1"/>
</dbReference>
<feature type="transmembrane region" description="Helical" evidence="6">
    <location>
        <begin position="41"/>
        <end position="61"/>
    </location>
</feature>
<dbReference type="SUPFAM" id="SSF103481">
    <property type="entry name" value="Multidrug resistance efflux transporter EmrE"/>
    <property type="match status" value="2"/>
</dbReference>
<comment type="similarity">
    <text evidence="2">Belongs to the drug/metabolite transporter (DMT) superfamily. 10 TMS drug/metabolite exporter (DME) (TC 2.A.7.3) family.</text>
</comment>
<protein>
    <submittedName>
        <fullName evidence="8">DMT family transporter</fullName>
    </submittedName>
</protein>
<evidence type="ECO:0000313" key="8">
    <source>
        <dbReference type="EMBL" id="MCI0752933.1"/>
    </source>
</evidence>
<keyword evidence="4 6" id="KW-1133">Transmembrane helix</keyword>
<reference evidence="8 9" key="1">
    <citation type="submission" date="2022-03" db="EMBL/GenBank/DDBJ databases">
        <title>Complete genome analysis of Roseomonas KG 17.1 : a prolific producer of plant growth promoters.</title>
        <authorList>
            <person name="Saadouli I."/>
            <person name="Najjari A."/>
            <person name="Mosbah A."/>
            <person name="Ouzari H.I."/>
        </authorList>
    </citation>
    <scope>NUCLEOTIDE SEQUENCE [LARGE SCALE GENOMIC DNA]</scope>
    <source>
        <strain evidence="8 9">KG17-1</strain>
    </source>
</reference>
<comment type="caution">
    <text evidence="8">The sequence shown here is derived from an EMBL/GenBank/DDBJ whole genome shotgun (WGS) entry which is preliminary data.</text>
</comment>
<feature type="transmembrane region" description="Helical" evidence="6">
    <location>
        <begin position="153"/>
        <end position="172"/>
    </location>
</feature>
<accession>A0ABS9W1L0</accession>
<name>A0ABS9W1L0_9PROT</name>
<dbReference type="InterPro" id="IPR000620">
    <property type="entry name" value="EamA_dom"/>
</dbReference>
<feature type="transmembrane region" description="Helical" evidence="6">
    <location>
        <begin position="73"/>
        <end position="95"/>
    </location>
</feature>
<dbReference type="EMBL" id="JALBUU010000004">
    <property type="protein sequence ID" value="MCI0752933.1"/>
    <property type="molecule type" value="Genomic_DNA"/>
</dbReference>
<sequence>MSDPTALPPLPSGRSPRVLLREALLRLLRGWKGLSPVPRGMVWMALSGMSFSLLNALMSGLTREMHPFQAQFLRYLFGFMVMLPLLARAGLAAYAPNGVGGQLWRGAIHTAGLLLWFLALPHIALADVTALGFTGPIFVMLGAVLFLKEKVVLSRWIAAAVGLVGVAIVLVPKLSGGGGIWTLVMLASSPLFAASFLITKVMTRRDSPEIIVMWQAFSITLFTLPFALWDWTWPDARQLAWFAMGGALGSLGHWFLTLAFRVADLSATQPVKFLDLAWASLLGFILFADMPAWTTFAGAAVIFASATWMARAEARTPRQPAR</sequence>
<evidence type="ECO:0000256" key="4">
    <source>
        <dbReference type="ARBA" id="ARBA00022989"/>
    </source>
</evidence>
<gene>
    <name evidence="8" type="ORF">MON41_04045</name>
</gene>
<feature type="domain" description="EamA" evidence="7">
    <location>
        <begin position="180"/>
        <end position="309"/>
    </location>
</feature>
<dbReference type="RefSeq" id="WP_120009011.1">
    <property type="nucleotide sequence ID" value="NZ_JALBUU010000004.1"/>
</dbReference>
<feature type="transmembrane region" description="Helical" evidence="6">
    <location>
        <begin position="178"/>
        <end position="198"/>
    </location>
</feature>
<comment type="subcellular location">
    <subcellularLocation>
        <location evidence="1">Membrane</location>
        <topology evidence="1">Multi-pass membrane protein</topology>
    </subcellularLocation>
</comment>
<proteinExistence type="inferred from homology"/>
<evidence type="ECO:0000256" key="2">
    <source>
        <dbReference type="ARBA" id="ARBA00009853"/>
    </source>
</evidence>
<evidence type="ECO:0000313" key="9">
    <source>
        <dbReference type="Proteomes" id="UP001201985"/>
    </source>
</evidence>
<feature type="transmembrane region" description="Helical" evidence="6">
    <location>
        <begin position="115"/>
        <end position="146"/>
    </location>
</feature>
<evidence type="ECO:0000259" key="7">
    <source>
        <dbReference type="Pfam" id="PF00892"/>
    </source>
</evidence>
<keyword evidence="3 6" id="KW-0812">Transmembrane</keyword>